<dbReference type="InterPro" id="IPR001202">
    <property type="entry name" value="WW_dom"/>
</dbReference>
<dbReference type="SMART" id="SM00456">
    <property type="entry name" value="WW"/>
    <property type="match status" value="1"/>
</dbReference>
<proteinExistence type="predicted"/>
<protein>
    <recommendedName>
        <fullName evidence="2">WW domain-containing protein</fullName>
    </recommendedName>
</protein>
<feature type="compositionally biased region" description="Pro residues" evidence="1">
    <location>
        <begin position="67"/>
        <end position="76"/>
    </location>
</feature>
<dbReference type="EMBL" id="ML170157">
    <property type="protein sequence ID" value="TDL28596.1"/>
    <property type="molecule type" value="Genomic_DNA"/>
</dbReference>
<keyword evidence="4" id="KW-1185">Reference proteome</keyword>
<dbReference type="STRING" id="50990.A0A4Y7QMK1"/>
<dbReference type="VEuPathDB" id="FungiDB:BD410DRAFT_893577"/>
<dbReference type="Gene3D" id="2.20.70.10">
    <property type="match status" value="1"/>
</dbReference>
<feature type="compositionally biased region" description="Basic and acidic residues" evidence="1">
    <location>
        <begin position="97"/>
        <end position="119"/>
    </location>
</feature>
<evidence type="ECO:0000259" key="2">
    <source>
        <dbReference type="SMART" id="SM00456"/>
    </source>
</evidence>
<reference evidence="3 4" key="1">
    <citation type="submission" date="2018-06" db="EMBL/GenBank/DDBJ databases">
        <title>A transcriptomic atlas of mushroom development highlights an independent origin of complex multicellularity.</title>
        <authorList>
            <consortium name="DOE Joint Genome Institute"/>
            <person name="Krizsan K."/>
            <person name="Almasi E."/>
            <person name="Merenyi Z."/>
            <person name="Sahu N."/>
            <person name="Viragh M."/>
            <person name="Koszo T."/>
            <person name="Mondo S."/>
            <person name="Kiss B."/>
            <person name="Balint B."/>
            <person name="Kues U."/>
            <person name="Barry K."/>
            <person name="Hegedus J.C."/>
            <person name="Henrissat B."/>
            <person name="Johnson J."/>
            <person name="Lipzen A."/>
            <person name="Ohm R."/>
            <person name="Nagy I."/>
            <person name="Pangilinan J."/>
            <person name="Yan J."/>
            <person name="Xiong Y."/>
            <person name="Grigoriev I.V."/>
            <person name="Hibbett D.S."/>
            <person name="Nagy L.G."/>
        </authorList>
    </citation>
    <scope>NUCLEOTIDE SEQUENCE [LARGE SCALE GENOMIC DNA]</scope>
    <source>
        <strain evidence="3 4">SZMC22713</strain>
    </source>
</reference>
<evidence type="ECO:0000313" key="4">
    <source>
        <dbReference type="Proteomes" id="UP000294933"/>
    </source>
</evidence>
<dbReference type="OrthoDB" id="2367685at2759"/>
<dbReference type="Proteomes" id="UP000294933">
    <property type="component" value="Unassembled WGS sequence"/>
</dbReference>
<feature type="compositionally biased region" description="Basic and acidic residues" evidence="1">
    <location>
        <begin position="40"/>
        <end position="58"/>
    </location>
</feature>
<dbReference type="AlphaFoldDB" id="A0A4Y7QMK1"/>
<gene>
    <name evidence="3" type="ORF">BD410DRAFT_893577</name>
</gene>
<name>A0A4Y7QMK1_9AGAM</name>
<feature type="domain" description="WW" evidence="2">
    <location>
        <begin position="7"/>
        <end position="42"/>
    </location>
</feature>
<dbReference type="InterPro" id="IPR036020">
    <property type="entry name" value="WW_dom_sf"/>
</dbReference>
<accession>A0A4Y7QMK1</accession>
<organism evidence="3 4">
    <name type="scientific">Rickenella mellea</name>
    <dbReference type="NCBI Taxonomy" id="50990"/>
    <lineage>
        <taxon>Eukaryota</taxon>
        <taxon>Fungi</taxon>
        <taxon>Dikarya</taxon>
        <taxon>Basidiomycota</taxon>
        <taxon>Agaricomycotina</taxon>
        <taxon>Agaricomycetes</taxon>
        <taxon>Hymenochaetales</taxon>
        <taxon>Rickenellaceae</taxon>
        <taxon>Rickenella</taxon>
    </lineage>
</organism>
<sequence>MDNDNRPLPYGWVKQFDSNYNRPFYVDTKATPPRSIWVHPYEDEQYLRDHPEVREKIGRPSSAEGYRPPPGPPTPQRPASYNGDADKGKPGSSTGKLQKDKRGFFGKLKDKAVGTKEEREAARLAEQRMMEERRRRMQEAAAQGRFPQGPGYPQQAGFSQGGFHQGYPQPGYYPQQYGAPAFAPPQRRAGFGGGGFGVPLLGGLAGGLLLGEAFDGFGGDGGDGGGFGGDGGDFGGGDFGGGGDF</sequence>
<evidence type="ECO:0000313" key="3">
    <source>
        <dbReference type="EMBL" id="TDL28596.1"/>
    </source>
</evidence>
<evidence type="ECO:0000256" key="1">
    <source>
        <dbReference type="SAM" id="MobiDB-lite"/>
    </source>
</evidence>
<feature type="region of interest" description="Disordered" evidence="1">
    <location>
        <begin position="26"/>
        <end position="119"/>
    </location>
</feature>
<dbReference type="SUPFAM" id="SSF51045">
    <property type="entry name" value="WW domain"/>
    <property type="match status" value="1"/>
</dbReference>